<evidence type="ECO:0000256" key="3">
    <source>
        <dbReference type="ARBA" id="ARBA00022112"/>
    </source>
</evidence>
<evidence type="ECO:0000256" key="2">
    <source>
        <dbReference type="ARBA" id="ARBA00011643"/>
    </source>
</evidence>
<dbReference type="RefSeq" id="WP_154830957.1">
    <property type="nucleotide sequence ID" value="NZ_BAAAQH010000013.1"/>
</dbReference>
<dbReference type="SUPFAM" id="SSF102705">
    <property type="entry name" value="NIF3 (NGG1p interacting factor 3)-like"/>
    <property type="match status" value="1"/>
</dbReference>
<reference evidence="6 7" key="1">
    <citation type="submission" date="2017-05" db="EMBL/GenBank/DDBJ databases">
        <authorList>
            <person name="Varghese N."/>
            <person name="Submissions S."/>
        </authorList>
    </citation>
    <scope>NUCLEOTIDE SEQUENCE [LARGE SCALE GENOMIC DNA]</scope>
    <source>
        <strain evidence="6 7">DSM 45139</strain>
    </source>
</reference>
<dbReference type="PANTHER" id="PTHR13799:SF14">
    <property type="entry name" value="GTP CYCLOHYDROLASE 1 TYPE 2 HOMOLOG"/>
    <property type="match status" value="1"/>
</dbReference>
<name>A0ABY1N4K4_9ACTN</name>
<dbReference type="InterPro" id="IPR015867">
    <property type="entry name" value="N-reg_PII/ATP_PRibTrfase_C"/>
</dbReference>
<organism evidence="6 7">
    <name type="scientific">Dietzia kunjamensis subsp. schimae</name>
    <dbReference type="NCBI Taxonomy" id="498198"/>
    <lineage>
        <taxon>Bacteria</taxon>
        <taxon>Bacillati</taxon>
        <taxon>Actinomycetota</taxon>
        <taxon>Actinomycetes</taxon>
        <taxon>Mycobacteriales</taxon>
        <taxon>Dietziaceae</taxon>
        <taxon>Dietzia</taxon>
    </lineage>
</organism>
<dbReference type="Gene3D" id="3.30.70.120">
    <property type="match status" value="1"/>
</dbReference>
<dbReference type="Gene3D" id="3.40.1390.30">
    <property type="entry name" value="NIF3 (NGG1p interacting factor 3)-like"/>
    <property type="match status" value="2"/>
</dbReference>
<keyword evidence="4 5" id="KW-0479">Metal-binding</keyword>
<comment type="caution">
    <text evidence="6">The sequence shown here is derived from an EMBL/GenBank/DDBJ whole genome shotgun (WGS) entry which is preliminary data.</text>
</comment>
<comment type="similarity">
    <text evidence="1 5">Belongs to the GTP cyclohydrolase I type 2/NIF3 family.</text>
</comment>
<protein>
    <recommendedName>
        <fullName evidence="3 5">GTP cyclohydrolase 1 type 2 homolog</fullName>
    </recommendedName>
</protein>
<dbReference type="Proteomes" id="UP000315460">
    <property type="component" value="Unassembled WGS sequence"/>
</dbReference>
<dbReference type="PANTHER" id="PTHR13799">
    <property type="entry name" value="NGG1 INTERACTING FACTOR 3"/>
    <property type="match status" value="1"/>
</dbReference>
<keyword evidence="7" id="KW-1185">Reference proteome</keyword>
<dbReference type="InterPro" id="IPR017221">
    <property type="entry name" value="DUF34/NIF3_bac"/>
</dbReference>
<dbReference type="PIRSF" id="PIRSF037489">
    <property type="entry name" value="UCP037489_NIF3_YqfO"/>
    <property type="match status" value="1"/>
</dbReference>
<evidence type="ECO:0000313" key="6">
    <source>
        <dbReference type="EMBL" id="SMO89760.1"/>
    </source>
</evidence>
<evidence type="ECO:0000313" key="7">
    <source>
        <dbReference type="Proteomes" id="UP000315460"/>
    </source>
</evidence>
<proteinExistence type="inferred from homology"/>
<comment type="subunit">
    <text evidence="2">Homohexamer.</text>
</comment>
<evidence type="ECO:0000256" key="5">
    <source>
        <dbReference type="PIRNR" id="PIRNR037489"/>
    </source>
</evidence>
<gene>
    <name evidence="6" type="ORF">SAMN06265174_11236</name>
</gene>
<dbReference type="Pfam" id="PF01784">
    <property type="entry name" value="DUF34_NIF3"/>
    <property type="match status" value="1"/>
</dbReference>
<dbReference type="InterPro" id="IPR036069">
    <property type="entry name" value="DUF34/NIF3_sf"/>
</dbReference>
<dbReference type="NCBIfam" id="TIGR00486">
    <property type="entry name" value="YbgI_SA1388"/>
    <property type="match status" value="1"/>
</dbReference>
<dbReference type="EMBL" id="FXTG01000012">
    <property type="protein sequence ID" value="SMO89760.1"/>
    <property type="molecule type" value="Genomic_DNA"/>
</dbReference>
<evidence type="ECO:0000256" key="4">
    <source>
        <dbReference type="ARBA" id="ARBA00022723"/>
    </source>
</evidence>
<sequence>MTTGRPTLADVIDLLEHAYPPRLAESWDRVGLVAGDPAAEVGRVVVAVDATDAVVDHALAEGADLLLVHHPPLMRGVHSVAADTPKGRLLHELIAGGCALYSAHTNADSARPGVNDALADVLGLTPGRPLAPTGDGTVDRWVVTVPDDDLDDLLNAVFAAGAGRMSGYTECSFSVQGTGRFRPGDGTDPAIGTIGEPERVSETRVEFVAPPELRSAVRRAVLAGHPYEVPAMDVFVNHAGPGPGPEDTGLGRICELDAPMTLAQFTELVAERLPTTEWGVRAAGDPDAEIRRVALCGGSGDSLLGAARAAGADVYLTGDLRHHVVDEHLRSGGPMLVDAAHWALEFPWCAQAAALLEEGADLTATVCEQRTDPWTVAAGGGRVQR</sequence>
<accession>A0ABY1N4K4</accession>
<evidence type="ECO:0000256" key="1">
    <source>
        <dbReference type="ARBA" id="ARBA00006964"/>
    </source>
</evidence>
<dbReference type="InterPro" id="IPR002678">
    <property type="entry name" value="DUF34/NIF3"/>
</dbReference>